<feature type="transmembrane region" description="Helical" evidence="11">
    <location>
        <begin position="73"/>
        <end position="96"/>
    </location>
</feature>
<dbReference type="PANTHER" id="PTHR11654">
    <property type="entry name" value="OLIGOPEPTIDE TRANSPORTER-RELATED"/>
    <property type="match status" value="1"/>
</dbReference>
<reference evidence="12" key="1">
    <citation type="submission" date="2022-03" db="EMBL/GenBank/DDBJ databases">
        <authorList>
            <person name="Tunstrom K."/>
        </authorList>
    </citation>
    <scope>NUCLEOTIDE SEQUENCE</scope>
</reference>
<organism evidence="12 13">
    <name type="scientific">Euphydryas editha</name>
    <name type="common">Edith's checkerspot</name>
    <dbReference type="NCBI Taxonomy" id="104508"/>
    <lineage>
        <taxon>Eukaryota</taxon>
        <taxon>Metazoa</taxon>
        <taxon>Ecdysozoa</taxon>
        <taxon>Arthropoda</taxon>
        <taxon>Hexapoda</taxon>
        <taxon>Insecta</taxon>
        <taxon>Pterygota</taxon>
        <taxon>Neoptera</taxon>
        <taxon>Endopterygota</taxon>
        <taxon>Lepidoptera</taxon>
        <taxon>Glossata</taxon>
        <taxon>Ditrysia</taxon>
        <taxon>Papilionoidea</taxon>
        <taxon>Nymphalidae</taxon>
        <taxon>Nymphalinae</taxon>
        <taxon>Euphydryas</taxon>
    </lineage>
</organism>
<keyword evidence="4 10" id="KW-0812">Transmembrane</keyword>
<dbReference type="GO" id="GO:0015031">
    <property type="term" value="P:protein transport"/>
    <property type="evidence" value="ECO:0007669"/>
    <property type="project" value="UniProtKB-KW"/>
</dbReference>
<keyword evidence="7 11" id="KW-1133">Transmembrane helix</keyword>
<proteinExistence type="inferred from homology"/>
<dbReference type="InterPro" id="IPR000109">
    <property type="entry name" value="POT_fam"/>
</dbReference>
<dbReference type="SUPFAM" id="SSF103473">
    <property type="entry name" value="MFS general substrate transporter"/>
    <property type="match status" value="1"/>
</dbReference>
<dbReference type="Proteomes" id="UP001153954">
    <property type="component" value="Unassembled WGS sequence"/>
</dbReference>
<keyword evidence="6" id="KW-0653">Protein transport</keyword>
<dbReference type="PROSITE" id="PS01022">
    <property type="entry name" value="PTR2_1"/>
    <property type="match status" value="1"/>
</dbReference>
<feature type="transmembrane region" description="Helical" evidence="11">
    <location>
        <begin position="283"/>
        <end position="301"/>
    </location>
</feature>
<feature type="transmembrane region" description="Helical" evidence="11">
    <location>
        <begin position="134"/>
        <end position="155"/>
    </location>
</feature>
<keyword evidence="5" id="KW-0571">Peptide transport</keyword>
<dbReference type="PROSITE" id="PS01023">
    <property type="entry name" value="PTR2_2"/>
    <property type="match status" value="1"/>
</dbReference>
<comment type="similarity">
    <text evidence="2 10">Belongs to the major facilitator superfamily. Proton-dependent oligopeptide transporter (POT/PTR) (TC 2.A.17) family.</text>
</comment>
<protein>
    <recommendedName>
        <fullName evidence="9">Oligopeptide transporter 1</fullName>
    </recommendedName>
</protein>
<dbReference type="InterPro" id="IPR018456">
    <property type="entry name" value="PTR2_symporter_CS"/>
</dbReference>
<evidence type="ECO:0000256" key="11">
    <source>
        <dbReference type="SAM" id="Phobius"/>
    </source>
</evidence>
<evidence type="ECO:0000256" key="7">
    <source>
        <dbReference type="ARBA" id="ARBA00022989"/>
    </source>
</evidence>
<evidence type="ECO:0000256" key="2">
    <source>
        <dbReference type="ARBA" id="ARBA00005982"/>
    </source>
</evidence>
<evidence type="ECO:0000313" key="13">
    <source>
        <dbReference type="Proteomes" id="UP001153954"/>
    </source>
</evidence>
<feature type="transmembrane region" description="Helical" evidence="11">
    <location>
        <begin position="366"/>
        <end position="387"/>
    </location>
</feature>
<dbReference type="CDD" id="cd17347">
    <property type="entry name" value="MFS_SLC15A1_2_like"/>
    <property type="match status" value="1"/>
</dbReference>
<evidence type="ECO:0000256" key="8">
    <source>
        <dbReference type="ARBA" id="ARBA00023136"/>
    </source>
</evidence>
<keyword evidence="8 11" id="KW-0472">Membrane</keyword>
<comment type="caution">
    <text evidence="12">The sequence shown here is derived from an EMBL/GenBank/DDBJ whole genome shotgun (WGS) entry which is preliminary data.</text>
</comment>
<accession>A0AAU9UVF7</accession>
<evidence type="ECO:0000256" key="6">
    <source>
        <dbReference type="ARBA" id="ARBA00022927"/>
    </source>
</evidence>
<evidence type="ECO:0000256" key="9">
    <source>
        <dbReference type="ARBA" id="ARBA00078114"/>
    </source>
</evidence>
<dbReference type="Gene3D" id="1.20.1250.20">
    <property type="entry name" value="MFS general substrate transporter like domains"/>
    <property type="match status" value="1"/>
</dbReference>
<name>A0AAU9UVF7_EUPED</name>
<dbReference type="AlphaFoldDB" id="A0AAU9UVF7"/>
<evidence type="ECO:0000256" key="5">
    <source>
        <dbReference type="ARBA" id="ARBA00022856"/>
    </source>
</evidence>
<dbReference type="GO" id="GO:0016020">
    <property type="term" value="C:membrane"/>
    <property type="evidence" value="ECO:0007669"/>
    <property type="project" value="UniProtKB-SubCell"/>
</dbReference>
<gene>
    <name evidence="12" type="ORF">EEDITHA_LOCUS17682</name>
</gene>
<feature type="transmembrane region" description="Helical" evidence="11">
    <location>
        <begin position="103"/>
        <end position="122"/>
    </location>
</feature>
<dbReference type="FunFam" id="1.20.1250.20:FF:000049">
    <property type="entry name" value="Solute carrier family 15 member 2"/>
    <property type="match status" value="1"/>
</dbReference>
<dbReference type="GO" id="GO:0006857">
    <property type="term" value="P:oligopeptide transport"/>
    <property type="evidence" value="ECO:0007669"/>
    <property type="project" value="InterPro"/>
</dbReference>
<dbReference type="Pfam" id="PF00854">
    <property type="entry name" value="PTR2"/>
    <property type="match status" value="1"/>
</dbReference>
<dbReference type="GO" id="GO:0022857">
    <property type="term" value="F:transmembrane transporter activity"/>
    <property type="evidence" value="ECO:0007669"/>
    <property type="project" value="InterPro"/>
</dbReference>
<evidence type="ECO:0000313" key="12">
    <source>
        <dbReference type="EMBL" id="CAH2103133.1"/>
    </source>
</evidence>
<keyword evidence="13" id="KW-1185">Reference proteome</keyword>
<feature type="transmembrane region" description="Helical" evidence="11">
    <location>
        <begin position="167"/>
        <end position="186"/>
    </location>
</feature>
<comment type="subcellular location">
    <subcellularLocation>
        <location evidence="1 10">Membrane</location>
        <topology evidence="1 10">Multi-pass membrane protein</topology>
    </subcellularLocation>
</comment>
<keyword evidence="3 10" id="KW-0813">Transport</keyword>
<feature type="transmembrane region" description="Helical" evidence="11">
    <location>
        <begin position="206"/>
        <end position="226"/>
    </location>
</feature>
<evidence type="ECO:0000256" key="3">
    <source>
        <dbReference type="ARBA" id="ARBA00022448"/>
    </source>
</evidence>
<sequence>MVALTFWYEYYNNSVAYHIQTILFQRQKLPYPKSVGFIVTNEFCERFSYYGMRTILSLYLRDKLGYGDDSATVIYHTFTMFAYFFPLIGAMIADGWLGRFRTILYLSVVYATGSILISVTAMPPVKLPQLEFTILALLLIAFGTGGIKPCVSAFGGDQFKLPEQEKYLGYFFSLFYFSINAGSLISTFLTPILRADVHCFGDTDCYSLAFGVPGILMVISIIFFVAGKRFYVMKTPTGNVMAKVSSCIGHAVLRSFKSKEKREHWLDHADDKYDTNLIEDVKSLLRVLVLFIPLPVFWALFDQQGSRWTFQADRMEQDIGGWTLKADQMQVLNPFLILIFIPLFEIAIYPCLTWCRLVRKPLHKMIWGGILASCAFVISGIVELSLLPTYGTPVSDGLAQLRIYNGYNCNFTLNMNVANVTQDATIGPLGAYEKLDIEADQIIQLPYSLRGAPNSECENITFSNTFSLMEKTANSYFISNNNLYNFIDNNNKAIDGVSVR</sequence>
<dbReference type="InterPro" id="IPR036259">
    <property type="entry name" value="MFS_trans_sf"/>
</dbReference>
<dbReference type="EMBL" id="CAKOGL010000026">
    <property type="protein sequence ID" value="CAH2103133.1"/>
    <property type="molecule type" value="Genomic_DNA"/>
</dbReference>
<evidence type="ECO:0000256" key="1">
    <source>
        <dbReference type="ARBA" id="ARBA00004141"/>
    </source>
</evidence>
<evidence type="ECO:0000256" key="4">
    <source>
        <dbReference type="ARBA" id="ARBA00022692"/>
    </source>
</evidence>
<evidence type="ECO:0000256" key="10">
    <source>
        <dbReference type="RuleBase" id="RU003755"/>
    </source>
</evidence>
<feature type="transmembrane region" description="Helical" evidence="11">
    <location>
        <begin position="335"/>
        <end position="354"/>
    </location>
</feature>